<name>A0AAE4C9G3_9ACTN</name>
<dbReference type="PANTHER" id="PTHR34580">
    <property type="match status" value="1"/>
</dbReference>
<protein>
    <submittedName>
        <fullName evidence="5">DNA-binding transcriptional regulator YafY</fullName>
    </submittedName>
</protein>
<dbReference type="PIRSF" id="PIRSF016838">
    <property type="entry name" value="PafC"/>
    <property type="match status" value="1"/>
</dbReference>
<dbReference type="InterPro" id="IPR028349">
    <property type="entry name" value="PafC-like"/>
</dbReference>
<feature type="signal peptide" evidence="3">
    <location>
        <begin position="1"/>
        <end position="21"/>
    </location>
</feature>
<organism evidence="5 6">
    <name type="scientific">Catenuloplanes atrovinosus</name>
    <dbReference type="NCBI Taxonomy" id="137266"/>
    <lineage>
        <taxon>Bacteria</taxon>
        <taxon>Bacillati</taxon>
        <taxon>Actinomycetota</taxon>
        <taxon>Actinomycetes</taxon>
        <taxon>Micromonosporales</taxon>
        <taxon>Micromonosporaceae</taxon>
        <taxon>Catenuloplanes</taxon>
    </lineage>
</organism>
<dbReference type="AlphaFoldDB" id="A0AAE4C9G3"/>
<evidence type="ECO:0000256" key="2">
    <source>
        <dbReference type="ARBA" id="ARBA00023163"/>
    </source>
</evidence>
<dbReference type="PROSITE" id="PS51000">
    <property type="entry name" value="HTH_DEOR_2"/>
    <property type="match status" value="1"/>
</dbReference>
<dbReference type="PANTHER" id="PTHR34580:SF1">
    <property type="entry name" value="PROTEIN PAFC"/>
    <property type="match status" value="1"/>
</dbReference>
<feature type="chain" id="PRO_5042149914" evidence="3">
    <location>
        <begin position="22"/>
        <end position="310"/>
    </location>
</feature>
<dbReference type="PROSITE" id="PS52050">
    <property type="entry name" value="WYL"/>
    <property type="match status" value="1"/>
</dbReference>
<keyword evidence="6" id="KW-1185">Reference proteome</keyword>
<evidence type="ECO:0000313" key="6">
    <source>
        <dbReference type="Proteomes" id="UP001183643"/>
    </source>
</evidence>
<dbReference type="InterPro" id="IPR036390">
    <property type="entry name" value="WH_DNA-bd_sf"/>
</dbReference>
<dbReference type="Gene3D" id="1.10.10.10">
    <property type="entry name" value="Winged helix-like DNA-binding domain superfamily/Winged helix DNA-binding domain"/>
    <property type="match status" value="1"/>
</dbReference>
<dbReference type="InterPro" id="IPR013196">
    <property type="entry name" value="HTH_11"/>
</dbReference>
<proteinExistence type="predicted"/>
<dbReference type="GO" id="GO:0003700">
    <property type="term" value="F:DNA-binding transcription factor activity"/>
    <property type="evidence" value="ECO:0007669"/>
    <property type="project" value="InterPro"/>
</dbReference>
<keyword evidence="3" id="KW-0732">Signal</keyword>
<keyword evidence="2" id="KW-0804">Transcription</keyword>
<dbReference type="InterPro" id="IPR026881">
    <property type="entry name" value="WYL_dom"/>
</dbReference>
<dbReference type="Pfam" id="PF25583">
    <property type="entry name" value="WCX"/>
    <property type="match status" value="1"/>
</dbReference>
<evidence type="ECO:0000313" key="5">
    <source>
        <dbReference type="EMBL" id="MDR7276028.1"/>
    </source>
</evidence>
<dbReference type="Pfam" id="PF08279">
    <property type="entry name" value="HTH_11"/>
    <property type="match status" value="1"/>
</dbReference>
<dbReference type="EMBL" id="JAVDYB010000001">
    <property type="protein sequence ID" value="MDR7276028.1"/>
    <property type="molecule type" value="Genomic_DNA"/>
</dbReference>
<gene>
    <name evidence="5" type="ORF">J2S41_002806</name>
</gene>
<evidence type="ECO:0000256" key="3">
    <source>
        <dbReference type="SAM" id="SignalP"/>
    </source>
</evidence>
<dbReference type="InterPro" id="IPR051534">
    <property type="entry name" value="CBASS_pafABC_assoc_protein"/>
</dbReference>
<evidence type="ECO:0000259" key="4">
    <source>
        <dbReference type="PROSITE" id="PS51000"/>
    </source>
</evidence>
<dbReference type="InterPro" id="IPR057727">
    <property type="entry name" value="WCX_dom"/>
</dbReference>
<dbReference type="Pfam" id="PF13280">
    <property type="entry name" value="WYL"/>
    <property type="match status" value="1"/>
</dbReference>
<dbReference type="SUPFAM" id="SSF46785">
    <property type="entry name" value="Winged helix' DNA-binding domain"/>
    <property type="match status" value="1"/>
</dbReference>
<dbReference type="InterPro" id="IPR036388">
    <property type="entry name" value="WH-like_DNA-bd_sf"/>
</dbReference>
<reference evidence="5" key="1">
    <citation type="submission" date="2023-07" db="EMBL/GenBank/DDBJ databases">
        <title>Sequencing the genomes of 1000 actinobacteria strains.</title>
        <authorList>
            <person name="Klenk H.-P."/>
        </authorList>
    </citation>
    <scope>NUCLEOTIDE SEQUENCE</scope>
    <source>
        <strain evidence="5">DSM 44707</strain>
    </source>
</reference>
<sequence>MRASRLMNLVLLLQARGTLTAAQIATELGVSERTVYRDVTALSGAGVPVYAEQGRAGGYRLVDGYRSRLTGLSTTEAEAVFLLGLPGPARDLGLGELVTAAHLKVVAALPASARAVQRFHLDVPGWFDDRAAPPLLAALASAVWRDLAVDLRYRTADRRVLPYGVVLKAGVWYLLGRVRDDLRVYRVDRITTLTVTDQPFTRETGFELARAWAERSDEFVRGMLAESVTIRLHPDGMRALRWAVEPQAVTGLRVIGTDADGWTRAHLPVESIDVAYTQLLRLGPLVEVLSPPGLRQRMRTAANRMAALYR</sequence>
<keyword evidence="5" id="KW-0238">DNA-binding</keyword>
<accession>A0AAE4C9G3</accession>
<dbReference type="GO" id="GO:0003677">
    <property type="term" value="F:DNA binding"/>
    <property type="evidence" value="ECO:0007669"/>
    <property type="project" value="UniProtKB-KW"/>
</dbReference>
<comment type="caution">
    <text evidence="5">The sequence shown here is derived from an EMBL/GenBank/DDBJ whole genome shotgun (WGS) entry which is preliminary data.</text>
</comment>
<evidence type="ECO:0000256" key="1">
    <source>
        <dbReference type="ARBA" id="ARBA00023015"/>
    </source>
</evidence>
<keyword evidence="1" id="KW-0805">Transcription regulation</keyword>
<dbReference type="InterPro" id="IPR001034">
    <property type="entry name" value="DeoR_HTH"/>
</dbReference>
<dbReference type="Proteomes" id="UP001183643">
    <property type="component" value="Unassembled WGS sequence"/>
</dbReference>
<feature type="domain" description="HTH deoR-type" evidence="4">
    <location>
        <begin position="2"/>
        <end position="57"/>
    </location>
</feature>